<sequence>MMNSTSSLLHTSFVAGSHRRSTHNSNSSSSYSMVRFSTVTHRIVGPVARNHRHRKFAGSLRRMGDELYLRRLPLSILAAVFLTKFLPRSIRRTLMRWWKS</sequence>
<dbReference type="EMBL" id="BMAT01001609">
    <property type="protein sequence ID" value="GFR89059.1"/>
    <property type="molecule type" value="Genomic_DNA"/>
</dbReference>
<reference evidence="1 2" key="1">
    <citation type="journal article" date="2021" name="Elife">
        <title>Chloroplast acquisition without the gene transfer in kleptoplastic sea slugs, Plakobranchus ocellatus.</title>
        <authorList>
            <person name="Maeda T."/>
            <person name="Takahashi S."/>
            <person name="Yoshida T."/>
            <person name="Shimamura S."/>
            <person name="Takaki Y."/>
            <person name="Nagai Y."/>
            <person name="Toyoda A."/>
            <person name="Suzuki Y."/>
            <person name="Arimoto A."/>
            <person name="Ishii H."/>
            <person name="Satoh N."/>
            <person name="Nishiyama T."/>
            <person name="Hasebe M."/>
            <person name="Maruyama T."/>
            <person name="Minagawa J."/>
            <person name="Obokata J."/>
            <person name="Shigenobu S."/>
        </authorList>
    </citation>
    <scope>NUCLEOTIDE SEQUENCE [LARGE SCALE GENOMIC DNA]</scope>
</reference>
<gene>
    <name evidence="1" type="ORF">ElyMa_000784300</name>
</gene>
<proteinExistence type="predicted"/>
<comment type="caution">
    <text evidence="1">The sequence shown here is derived from an EMBL/GenBank/DDBJ whole genome shotgun (WGS) entry which is preliminary data.</text>
</comment>
<evidence type="ECO:0000313" key="2">
    <source>
        <dbReference type="Proteomes" id="UP000762676"/>
    </source>
</evidence>
<accession>A0AAV4GU53</accession>
<dbReference type="AlphaFoldDB" id="A0AAV4GU53"/>
<evidence type="ECO:0000313" key="1">
    <source>
        <dbReference type="EMBL" id="GFR89059.1"/>
    </source>
</evidence>
<dbReference type="Proteomes" id="UP000762676">
    <property type="component" value="Unassembled WGS sequence"/>
</dbReference>
<organism evidence="1 2">
    <name type="scientific">Elysia marginata</name>
    <dbReference type="NCBI Taxonomy" id="1093978"/>
    <lineage>
        <taxon>Eukaryota</taxon>
        <taxon>Metazoa</taxon>
        <taxon>Spiralia</taxon>
        <taxon>Lophotrochozoa</taxon>
        <taxon>Mollusca</taxon>
        <taxon>Gastropoda</taxon>
        <taxon>Heterobranchia</taxon>
        <taxon>Euthyneura</taxon>
        <taxon>Panpulmonata</taxon>
        <taxon>Sacoglossa</taxon>
        <taxon>Placobranchoidea</taxon>
        <taxon>Plakobranchidae</taxon>
        <taxon>Elysia</taxon>
    </lineage>
</organism>
<protein>
    <submittedName>
        <fullName evidence="1">Uncharacterized protein</fullName>
    </submittedName>
</protein>
<name>A0AAV4GU53_9GAST</name>
<keyword evidence="2" id="KW-1185">Reference proteome</keyword>